<feature type="region of interest" description="Disordered" evidence="1">
    <location>
        <begin position="433"/>
        <end position="553"/>
    </location>
</feature>
<dbReference type="Gene3D" id="3.10.390.10">
    <property type="entry name" value="SAND domain-like"/>
    <property type="match status" value="1"/>
</dbReference>
<feature type="compositionally biased region" description="Polar residues" evidence="1">
    <location>
        <begin position="193"/>
        <end position="210"/>
    </location>
</feature>
<dbReference type="PROSITE" id="PS50864">
    <property type="entry name" value="SAND"/>
    <property type="match status" value="1"/>
</dbReference>
<feature type="non-terminal residue" evidence="3">
    <location>
        <position position="553"/>
    </location>
</feature>
<reference evidence="3" key="1">
    <citation type="submission" date="2014-05" db="EMBL/GenBank/DDBJ databases">
        <title>The transcriptome of the halophilic microalga Tetraselmis sp. GSL018 isolated from the Great Salt Lake, Utah.</title>
        <authorList>
            <person name="Jinkerson R.E."/>
            <person name="D'Adamo S."/>
            <person name="Posewitz M.C."/>
        </authorList>
    </citation>
    <scope>NUCLEOTIDE SEQUENCE</scope>
    <source>
        <strain evidence="3">GSL018</strain>
    </source>
</reference>
<dbReference type="Pfam" id="PF01342">
    <property type="entry name" value="SAND"/>
    <property type="match status" value="1"/>
</dbReference>
<dbReference type="SUPFAM" id="SSF63763">
    <property type="entry name" value="SAND domain-like"/>
    <property type="match status" value="1"/>
</dbReference>
<feature type="compositionally biased region" description="Basic and acidic residues" evidence="1">
    <location>
        <begin position="299"/>
        <end position="319"/>
    </location>
</feature>
<dbReference type="InterPro" id="IPR010919">
    <property type="entry name" value="SAND-like_dom_sf"/>
</dbReference>
<dbReference type="AlphaFoldDB" id="A0A061S406"/>
<feature type="compositionally biased region" description="Basic and acidic residues" evidence="1">
    <location>
        <begin position="542"/>
        <end position="553"/>
    </location>
</feature>
<evidence type="ECO:0000256" key="1">
    <source>
        <dbReference type="SAM" id="MobiDB-lite"/>
    </source>
</evidence>
<organism evidence="3">
    <name type="scientific">Tetraselmis sp. GSL018</name>
    <dbReference type="NCBI Taxonomy" id="582737"/>
    <lineage>
        <taxon>Eukaryota</taxon>
        <taxon>Viridiplantae</taxon>
        <taxon>Chlorophyta</taxon>
        <taxon>core chlorophytes</taxon>
        <taxon>Chlorodendrophyceae</taxon>
        <taxon>Chlorodendrales</taxon>
        <taxon>Chlorodendraceae</taxon>
        <taxon>Tetraselmis</taxon>
    </lineage>
</organism>
<feature type="compositionally biased region" description="Basic and acidic residues" evidence="1">
    <location>
        <begin position="469"/>
        <end position="494"/>
    </location>
</feature>
<evidence type="ECO:0000259" key="2">
    <source>
        <dbReference type="PROSITE" id="PS50864"/>
    </source>
</evidence>
<accession>A0A061S406</accession>
<feature type="compositionally biased region" description="Polar residues" evidence="1">
    <location>
        <begin position="114"/>
        <end position="137"/>
    </location>
</feature>
<sequence>MKRKYSGQGANATNPALSFEDRGQVGVSCNGNKGVFVLGADTFICHCATCLRRGARQGPQLFTPSEFERHAGLGSSKKWKCSVRVDDPNCSPNQNFTRIGRWLELFDNLTSRRSQQAGNMDTQKTSANQYAQNSQRAFSRGYHPHKYEDDTKLETRSSHSRSQVIARELQGRAACPQESLPSRRAADARNPLQKLSESCGSSAKLANSSFGPCDKARRVGDGEHSCGQGSEAEMIPSDLDQAGPAVSERGSVVSSGMVGPGARTWGARSGGSPPKDPRMGAPGPSLEEAQHISSALERAIAERLPRDATEDVHEEPRREEEEEQEQEPGGDAAPEAPDRCRRARRAPSWLGGEAGLQGPGAGREEPPPSGGGDGDGAAREAPPPSADGGAREEGGAEGTLRVTEWALSEDCRQLAVTATLGGTVFFGQLAVLEVPPTRSEVPRRPRTRRPCRPPARLLPTGTGATAKAEQSEPPRGEAQAHEELGEDTRPEEAARGPQRRRRKGEAEDRAAAESPAIGERGSQSPRSPGGGRGSPPPPPTAPDRRSKAEERFR</sequence>
<feature type="compositionally biased region" description="Gly residues" evidence="1">
    <location>
        <begin position="352"/>
        <end position="361"/>
    </location>
</feature>
<gene>
    <name evidence="3" type="ORF">TSPGSL018_16910</name>
</gene>
<feature type="compositionally biased region" description="Basic and acidic residues" evidence="1">
    <location>
        <begin position="214"/>
        <end position="224"/>
    </location>
</feature>
<name>A0A061S406_9CHLO</name>
<dbReference type="EMBL" id="GBEZ01007754">
    <property type="protein sequence ID" value="JAC77729.1"/>
    <property type="molecule type" value="Transcribed_RNA"/>
</dbReference>
<feature type="domain" description="SAND" evidence="2">
    <location>
        <begin position="14"/>
        <end position="121"/>
    </location>
</feature>
<protein>
    <recommendedName>
        <fullName evidence="2">SAND domain-containing protein</fullName>
    </recommendedName>
</protein>
<dbReference type="InterPro" id="IPR000770">
    <property type="entry name" value="SAND_dom"/>
</dbReference>
<dbReference type="GO" id="GO:0003677">
    <property type="term" value="F:DNA binding"/>
    <property type="evidence" value="ECO:0007669"/>
    <property type="project" value="InterPro"/>
</dbReference>
<proteinExistence type="predicted"/>
<feature type="compositionally biased region" description="Basic and acidic residues" evidence="1">
    <location>
        <begin position="145"/>
        <end position="157"/>
    </location>
</feature>
<feature type="region of interest" description="Disordered" evidence="1">
    <location>
        <begin position="114"/>
        <end position="400"/>
    </location>
</feature>
<feature type="compositionally biased region" description="Low complexity" evidence="1">
    <location>
        <begin position="246"/>
        <end position="261"/>
    </location>
</feature>
<evidence type="ECO:0000313" key="3">
    <source>
        <dbReference type="EMBL" id="JAC77729.1"/>
    </source>
</evidence>